<dbReference type="GO" id="GO:0032979">
    <property type="term" value="P:protein insertion into mitochondrial inner membrane from matrix"/>
    <property type="evidence" value="ECO:0007669"/>
    <property type="project" value="InterPro"/>
</dbReference>
<comment type="caution">
    <text evidence="5">The sequence shown here is derived from an EMBL/GenBank/DDBJ whole genome shotgun (WGS) entry which is preliminary data.</text>
</comment>
<organism evidence="5 6">
    <name type="scientific">Niveomyces insectorum RCEF 264</name>
    <dbReference type="NCBI Taxonomy" id="1081102"/>
    <lineage>
        <taxon>Eukaryota</taxon>
        <taxon>Fungi</taxon>
        <taxon>Dikarya</taxon>
        <taxon>Ascomycota</taxon>
        <taxon>Pezizomycotina</taxon>
        <taxon>Sordariomycetes</taxon>
        <taxon>Hypocreomycetidae</taxon>
        <taxon>Hypocreales</taxon>
        <taxon>Cordycipitaceae</taxon>
        <taxon>Niveomyces</taxon>
    </lineage>
</organism>
<protein>
    <recommendedName>
        <fullName evidence="7">Tim44-like domain-containing protein</fullName>
    </recommendedName>
</protein>
<dbReference type="Proteomes" id="UP000076874">
    <property type="component" value="Unassembled WGS sequence"/>
</dbReference>
<evidence type="ECO:0000313" key="5">
    <source>
        <dbReference type="EMBL" id="OAA53481.1"/>
    </source>
</evidence>
<evidence type="ECO:0000256" key="1">
    <source>
        <dbReference type="ARBA" id="ARBA00004173"/>
    </source>
</evidence>
<dbReference type="InterPro" id="IPR051975">
    <property type="entry name" value="mtLSU_mL45"/>
</dbReference>
<comment type="subcellular location">
    <subcellularLocation>
        <location evidence="1">Mitochondrion</location>
    </subcellularLocation>
</comment>
<proteinExistence type="predicted"/>
<dbReference type="AlphaFoldDB" id="A0A167LTK9"/>
<keyword evidence="6" id="KW-1185">Reference proteome</keyword>
<name>A0A167LTK9_9HYPO</name>
<dbReference type="InterPro" id="IPR024621">
    <property type="entry name" value="Mba1"/>
</dbReference>
<dbReference type="OrthoDB" id="19619at2759"/>
<dbReference type="PANTHER" id="PTHR28554">
    <property type="entry name" value="39S RIBOSOMAL PROTEIN L45, MITOCHONDRIAL"/>
    <property type="match status" value="1"/>
</dbReference>
<evidence type="ECO:0000256" key="4">
    <source>
        <dbReference type="SAM" id="MobiDB-lite"/>
    </source>
</evidence>
<sequence>MASLVRQPLRRAPAVAPLDLLFAPLRLRPQAFSSLCGPCARWQSSSPQYAQPLQPHRQRRYASSKPKPAPRRRPLEMSPTARMSQMNAYSPARLSIRLPQTFVNPTMSRYLGSPAVFAKLLWHRFKTHAADRYAEFSLRVQSKPGFFQAGRFRPNRAGIVAVAKSMHYDMLAATAAGDTRTLARLLTTSHYDDVAGLLARRPAHRRYGWELLAYQGRPQLVDCKVAVIPGPFALCMRQAVVRIRSRQRFTSERHDGADRTVVEKDVTENVVLLATLNRTTWETSEWRIFGFMPETTLPEWEAEKKLVEQASKENTGLQV</sequence>
<dbReference type="GO" id="GO:0005743">
    <property type="term" value="C:mitochondrial inner membrane"/>
    <property type="evidence" value="ECO:0007669"/>
    <property type="project" value="InterPro"/>
</dbReference>
<feature type="region of interest" description="Disordered" evidence="4">
    <location>
        <begin position="47"/>
        <end position="82"/>
    </location>
</feature>
<gene>
    <name evidence="5" type="ORF">SPI_09409</name>
</gene>
<keyword evidence="3" id="KW-0496">Mitochondrion</keyword>
<evidence type="ECO:0000256" key="2">
    <source>
        <dbReference type="ARBA" id="ARBA00022946"/>
    </source>
</evidence>
<keyword evidence="2" id="KW-0809">Transit peptide</keyword>
<evidence type="ECO:0000313" key="6">
    <source>
        <dbReference type="Proteomes" id="UP000076874"/>
    </source>
</evidence>
<dbReference type="PANTHER" id="PTHR28554:SF1">
    <property type="entry name" value="LARGE RIBOSOMAL SUBUNIT PROTEIN ML45"/>
    <property type="match status" value="1"/>
</dbReference>
<accession>A0A167LTK9</accession>
<evidence type="ECO:0008006" key="7">
    <source>
        <dbReference type="Google" id="ProtNLM"/>
    </source>
</evidence>
<evidence type="ECO:0000256" key="3">
    <source>
        <dbReference type="ARBA" id="ARBA00023128"/>
    </source>
</evidence>
<dbReference type="EMBL" id="AZHD01000029">
    <property type="protein sequence ID" value="OAA53481.1"/>
    <property type="molecule type" value="Genomic_DNA"/>
</dbReference>
<dbReference type="Pfam" id="PF07961">
    <property type="entry name" value="MBA1"/>
    <property type="match status" value="1"/>
</dbReference>
<dbReference type="Gene3D" id="3.10.450.240">
    <property type="match status" value="1"/>
</dbReference>
<feature type="compositionally biased region" description="Basic residues" evidence="4">
    <location>
        <begin position="56"/>
        <end position="72"/>
    </location>
</feature>
<reference evidence="5 6" key="1">
    <citation type="journal article" date="2016" name="Genome Biol. Evol.">
        <title>Divergent and convergent evolution of fungal pathogenicity.</title>
        <authorList>
            <person name="Shang Y."/>
            <person name="Xiao G."/>
            <person name="Zheng P."/>
            <person name="Cen K."/>
            <person name="Zhan S."/>
            <person name="Wang C."/>
        </authorList>
    </citation>
    <scope>NUCLEOTIDE SEQUENCE [LARGE SCALE GENOMIC DNA]</scope>
    <source>
        <strain evidence="5 6">RCEF 264</strain>
    </source>
</reference>